<name>A0A9Q0FRU5_9ROSI</name>
<dbReference type="PANTHER" id="PTHR13561">
    <property type="entry name" value="DNA REPLICATION REGULATOR DPB11-RELATED"/>
    <property type="match status" value="1"/>
</dbReference>
<organism evidence="3 4">
    <name type="scientific">Turnera subulata</name>
    <dbReference type="NCBI Taxonomy" id="218843"/>
    <lineage>
        <taxon>Eukaryota</taxon>
        <taxon>Viridiplantae</taxon>
        <taxon>Streptophyta</taxon>
        <taxon>Embryophyta</taxon>
        <taxon>Tracheophyta</taxon>
        <taxon>Spermatophyta</taxon>
        <taxon>Magnoliopsida</taxon>
        <taxon>eudicotyledons</taxon>
        <taxon>Gunneridae</taxon>
        <taxon>Pentapetalae</taxon>
        <taxon>rosids</taxon>
        <taxon>fabids</taxon>
        <taxon>Malpighiales</taxon>
        <taxon>Passifloraceae</taxon>
        <taxon>Turnera</taxon>
    </lineage>
</organism>
<dbReference type="GO" id="GO:0007095">
    <property type="term" value="P:mitotic G2 DNA damage checkpoint signaling"/>
    <property type="evidence" value="ECO:0007669"/>
    <property type="project" value="TreeGrafter"/>
</dbReference>
<dbReference type="PANTHER" id="PTHR13561:SF20">
    <property type="entry name" value="DNA TOPOISOMERASE 2-BINDING PROTEIN 1"/>
    <property type="match status" value="1"/>
</dbReference>
<keyword evidence="1" id="KW-0677">Repeat</keyword>
<proteinExistence type="predicted"/>
<sequence length="205" mass="23058">MGEMLKPKAFKGANVFMSRNLVEQEVFDALLDALKLNGADVFPCCDPSRNGPSDFHVIDPKHEKLDDLRAKGCNLLGPQCVFACAKENRPLPKQGYTCCLAMDGVKVLASGFDMNEKAEIEKMVTSMGGQLLTRPSLDVSFVIVKNVLATKYKWAQNILKKPTVTISWLRECWKEHRVVPKENFRMNGRRLKNLPYKMVANILPS</sequence>
<dbReference type="GO" id="GO:0033314">
    <property type="term" value="P:mitotic DNA replication checkpoint signaling"/>
    <property type="evidence" value="ECO:0007669"/>
    <property type="project" value="TreeGrafter"/>
</dbReference>
<evidence type="ECO:0000313" key="3">
    <source>
        <dbReference type="EMBL" id="KAJ4836412.1"/>
    </source>
</evidence>
<comment type="caution">
    <text evidence="3">The sequence shown here is derived from an EMBL/GenBank/DDBJ whole genome shotgun (WGS) entry which is preliminary data.</text>
</comment>
<accession>A0A9Q0FRU5</accession>
<dbReference type="EMBL" id="JAKUCV010004126">
    <property type="protein sequence ID" value="KAJ4836412.1"/>
    <property type="molecule type" value="Genomic_DNA"/>
</dbReference>
<dbReference type="PROSITE" id="PS50172">
    <property type="entry name" value="BRCT"/>
    <property type="match status" value="1"/>
</dbReference>
<dbReference type="SMART" id="SM00292">
    <property type="entry name" value="BRCT"/>
    <property type="match status" value="1"/>
</dbReference>
<dbReference type="AlphaFoldDB" id="A0A9Q0FRU5"/>
<dbReference type="Gene3D" id="3.40.50.10190">
    <property type="entry name" value="BRCT domain"/>
    <property type="match status" value="2"/>
</dbReference>
<dbReference type="GO" id="GO:0006270">
    <property type="term" value="P:DNA replication initiation"/>
    <property type="evidence" value="ECO:0007669"/>
    <property type="project" value="TreeGrafter"/>
</dbReference>
<dbReference type="CDD" id="cd00027">
    <property type="entry name" value="BRCT"/>
    <property type="match status" value="1"/>
</dbReference>
<protein>
    <recommendedName>
        <fullName evidence="2">BRCT domain-containing protein</fullName>
    </recommendedName>
</protein>
<evidence type="ECO:0000256" key="1">
    <source>
        <dbReference type="ARBA" id="ARBA00022737"/>
    </source>
</evidence>
<gene>
    <name evidence="3" type="ORF">Tsubulata_015859</name>
</gene>
<evidence type="ECO:0000313" key="4">
    <source>
        <dbReference type="Proteomes" id="UP001141552"/>
    </source>
</evidence>
<reference evidence="3" key="2">
    <citation type="journal article" date="2023" name="Plants (Basel)">
        <title>Annotation of the Turnera subulata (Passifloraceae) Draft Genome Reveals the S-Locus Evolved after the Divergence of Turneroideae from Passifloroideae in a Stepwise Manner.</title>
        <authorList>
            <person name="Henning P.M."/>
            <person name="Roalson E.H."/>
            <person name="Mir W."/>
            <person name="McCubbin A.G."/>
            <person name="Shore J.S."/>
        </authorList>
    </citation>
    <scope>NUCLEOTIDE SEQUENCE</scope>
    <source>
        <strain evidence="3">F60SS</strain>
    </source>
</reference>
<dbReference type="Proteomes" id="UP001141552">
    <property type="component" value="Unassembled WGS sequence"/>
</dbReference>
<dbReference type="InterPro" id="IPR001357">
    <property type="entry name" value="BRCT_dom"/>
</dbReference>
<dbReference type="InterPro" id="IPR036420">
    <property type="entry name" value="BRCT_dom_sf"/>
</dbReference>
<dbReference type="SUPFAM" id="SSF52113">
    <property type="entry name" value="BRCT domain"/>
    <property type="match status" value="1"/>
</dbReference>
<keyword evidence="4" id="KW-1185">Reference proteome</keyword>
<reference evidence="3" key="1">
    <citation type="submission" date="2022-02" db="EMBL/GenBank/DDBJ databases">
        <authorList>
            <person name="Henning P.M."/>
            <person name="McCubbin A.G."/>
            <person name="Shore J.S."/>
        </authorList>
    </citation>
    <scope>NUCLEOTIDE SEQUENCE</scope>
    <source>
        <strain evidence="3">F60SS</strain>
        <tissue evidence="3">Leaves</tissue>
    </source>
</reference>
<evidence type="ECO:0000259" key="2">
    <source>
        <dbReference type="PROSITE" id="PS50172"/>
    </source>
</evidence>
<dbReference type="FunFam" id="3.40.50.10190:FF:000061">
    <property type="entry name" value="Transcription coactivator"/>
    <property type="match status" value="1"/>
</dbReference>
<dbReference type="OrthoDB" id="251770at2759"/>
<dbReference type="Pfam" id="PF00533">
    <property type="entry name" value="BRCT"/>
    <property type="match status" value="1"/>
</dbReference>
<feature type="domain" description="BRCT" evidence="2">
    <location>
        <begin position="102"/>
        <end position="186"/>
    </location>
</feature>